<keyword evidence="2" id="KW-1185">Reference proteome</keyword>
<dbReference type="AlphaFoldDB" id="A0A1E5G387"/>
<organism evidence="1 2">
    <name type="scientific">Desulfuribacillus alkaliarsenatis</name>
    <dbReference type="NCBI Taxonomy" id="766136"/>
    <lineage>
        <taxon>Bacteria</taxon>
        <taxon>Bacillati</taxon>
        <taxon>Bacillota</taxon>
        <taxon>Desulfuribacillia</taxon>
        <taxon>Desulfuribacillales</taxon>
        <taxon>Desulfuribacillaceae</taxon>
        <taxon>Desulfuribacillus</taxon>
    </lineage>
</organism>
<protein>
    <submittedName>
        <fullName evidence="1">Uncharacterized protein</fullName>
    </submittedName>
</protein>
<dbReference type="EMBL" id="MIJE01000011">
    <property type="protein sequence ID" value="OEF97537.1"/>
    <property type="molecule type" value="Genomic_DNA"/>
</dbReference>
<name>A0A1E5G387_9FIRM</name>
<evidence type="ECO:0000313" key="2">
    <source>
        <dbReference type="Proteomes" id="UP000094296"/>
    </source>
</evidence>
<dbReference type="RefSeq" id="WP_069642935.1">
    <property type="nucleotide sequence ID" value="NZ_MIJE01000011.1"/>
</dbReference>
<dbReference type="Proteomes" id="UP000094296">
    <property type="component" value="Unassembled WGS sequence"/>
</dbReference>
<dbReference type="InterPro" id="IPR041289">
    <property type="entry name" value="Bact_RF_family3"/>
</dbReference>
<dbReference type="OrthoDB" id="4393931at2"/>
<gene>
    <name evidence="1" type="ORF">BHF68_04850</name>
</gene>
<reference evidence="1 2" key="1">
    <citation type="submission" date="2016-09" db="EMBL/GenBank/DDBJ databases">
        <title>Draft genome sequence for the type strain of Desulfuribacillus alkaliarsenatis AHT28, an obligately anaerobic, sulfidogenic bacterium isolated from Russian soda lake sediments.</title>
        <authorList>
            <person name="Abin C.A."/>
            <person name="Hollibaugh J.T."/>
        </authorList>
    </citation>
    <scope>NUCLEOTIDE SEQUENCE [LARGE SCALE GENOMIC DNA]</scope>
    <source>
        <strain evidence="1 2">AHT28</strain>
    </source>
</reference>
<proteinExistence type="predicted"/>
<sequence>MSIITREEIKRLVNEDNEIYISLYMPTGITGADAKQGQIRLKNVLRAAQDQLIEHGYKKPGIEEMTDSVQKLIDNTLFWSYQGGGLAVFLSEKGMCYYQLPVEVPELAVVSDGYHLKPLMQLLTEDGHFYILSLNQKHVRLFSCSKHFASELHLEDVPTDIETYLKYDDPEKQLQFSTHTPGGGGAVRAASYHGHSVSDEEKTNLLRFFQEIDKGVRKTINDTNAPMVLAGVEYYLPIYREANKYNGVVADGVIGSTEQMQLKEMHEHSWNIVEPIFSQKRKEATDRYNEFKGTGRTLNDVEEIIRAAYAGRIETLFVALHEQASPDNRDLLNDAAIQAYIQGGAVYVIGSDEAPDKQEVAAVLRY</sequence>
<comment type="caution">
    <text evidence="1">The sequence shown here is derived from an EMBL/GenBank/DDBJ whole genome shotgun (WGS) entry which is preliminary data.</text>
</comment>
<evidence type="ECO:0000313" key="1">
    <source>
        <dbReference type="EMBL" id="OEF97537.1"/>
    </source>
</evidence>
<accession>A0A1E5G387</accession>
<dbReference type="STRING" id="766136.BHF68_04850"/>
<dbReference type="Pfam" id="PF18845">
    <property type="entry name" value="baeRF_family3"/>
    <property type="match status" value="1"/>
</dbReference>